<feature type="region of interest" description="Disordered" evidence="1">
    <location>
        <begin position="1"/>
        <end position="49"/>
    </location>
</feature>
<evidence type="ECO:0000256" key="1">
    <source>
        <dbReference type="SAM" id="MobiDB-lite"/>
    </source>
</evidence>
<dbReference type="AlphaFoldDB" id="A0A6J7QLV8"/>
<name>A0A6J7QLV8_9ZZZZ</name>
<gene>
    <name evidence="2" type="ORF">UFOPK3967_02446</name>
</gene>
<organism evidence="2">
    <name type="scientific">freshwater metagenome</name>
    <dbReference type="NCBI Taxonomy" id="449393"/>
    <lineage>
        <taxon>unclassified sequences</taxon>
        <taxon>metagenomes</taxon>
        <taxon>ecological metagenomes</taxon>
    </lineage>
</organism>
<protein>
    <submittedName>
        <fullName evidence="2">Unannotated protein</fullName>
    </submittedName>
</protein>
<evidence type="ECO:0000313" key="2">
    <source>
        <dbReference type="EMBL" id="CAB5015054.1"/>
    </source>
</evidence>
<proteinExistence type="predicted"/>
<accession>A0A6J7QLV8</accession>
<sequence length="49" mass="5304">MVATELCVMPSSAPDDSGGVMSFPPRDTKMFSPVHSDTRPARFNMMPSS</sequence>
<dbReference type="EMBL" id="CAFBOS010000187">
    <property type="protein sequence ID" value="CAB5015054.1"/>
    <property type="molecule type" value="Genomic_DNA"/>
</dbReference>
<reference evidence="2" key="1">
    <citation type="submission" date="2020-05" db="EMBL/GenBank/DDBJ databases">
        <authorList>
            <person name="Chiriac C."/>
            <person name="Salcher M."/>
            <person name="Ghai R."/>
            <person name="Kavagutti S V."/>
        </authorList>
    </citation>
    <scope>NUCLEOTIDE SEQUENCE</scope>
</reference>